<comment type="caution">
    <text evidence="1">The sequence shown here is derived from an EMBL/GenBank/DDBJ whole genome shotgun (WGS) entry which is preliminary data.</text>
</comment>
<dbReference type="AlphaFoldDB" id="A0AAE8SN92"/>
<sequence length="186" mass="20803">METFKFNYTQIPQYDPQTTMQTINPALLTHQASHAPPFTNRPSNPITATNLIDSAQETISSPSPYSKTGRKESWMGSVGFTDRFTRGSMGYGRTSRDSPLTYESTPLEPLFGRIDHVQQLPASTMEQERAPLGDRMGGDLAWLLGHPQSGYVVAPMRIMHDGVETLGTHNLYISRGFREGRLRSRV</sequence>
<name>A0AAE8SN92_9HYPO</name>
<evidence type="ECO:0000313" key="2">
    <source>
        <dbReference type="Proteomes" id="UP001187734"/>
    </source>
</evidence>
<dbReference type="Proteomes" id="UP001187734">
    <property type="component" value="Unassembled WGS sequence"/>
</dbReference>
<proteinExistence type="predicted"/>
<reference evidence="1" key="1">
    <citation type="submission" date="2018-03" db="EMBL/GenBank/DDBJ databases">
        <authorList>
            <person name="Guldener U."/>
        </authorList>
    </citation>
    <scope>NUCLEOTIDE SEQUENCE</scope>
</reference>
<dbReference type="EMBL" id="ONZP01000520">
    <property type="protein sequence ID" value="SPJ86825.1"/>
    <property type="molecule type" value="Genomic_DNA"/>
</dbReference>
<protein>
    <submittedName>
        <fullName evidence="1">Uncharacterized protein</fullName>
    </submittedName>
</protein>
<accession>A0AAE8SN92</accession>
<gene>
    <name evidence="1" type="ORF">FTOL_11850</name>
</gene>
<keyword evidence="2" id="KW-1185">Reference proteome</keyword>
<organism evidence="1 2">
    <name type="scientific">Fusarium torulosum</name>
    <dbReference type="NCBI Taxonomy" id="33205"/>
    <lineage>
        <taxon>Eukaryota</taxon>
        <taxon>Fungi</taxon>
        <taxon>Dikarya</taxon>
        <taxon>Ascomycota</taxon>
        <taxon>Pezizomycotina</taxon>
        <taxon>Sordariomycetes</taxon>
        <taxon>Hypocreomycetidae</taxon>
        <taxon>Hypocreales</taxon>
        <taxon>Nectriaceae</taxon>
        <taxon>Fusarium</taxon>
    </lineage>
</organism>
<evidence type="ECO:0000313" key="1">
    <source>
        <dbReference type="EMBL" id="SPJ86825.1"/>
    </source>
</evidence>